<gene>
    <name evidence="1" type="ORF">LPB072_11340</name>
    <name evidence="2" type="ORF">LPB72_09960</name>
</gene>
<dbReference type="KEGG" id="hyl:LPB072_11340"/>
<dbReference type="AlphaFoldDB" id="A0A162SY86"/>
<organism evidence="1 4">
    <name type="scientific">Hydrogenophaga crassostreae</name>
    <dbReference type="NCBI Taxonomy" id="1763535"/>
    <lineage>
        <taxon>Bacteria</taxon>
        <taxon>Pseudomonadati</taxon>
        <taxon>Pseudomonadota</taxon>
        <taxon>Betaproteobacteria</taxon>
        <taxon>Burkholderiales</taxon>
        <taxon>Comamonadaceae</taxon>
        <taxon>Hydrogenophaga</taxon>
    </lineage>
</organism>
<evidence type="ECO:0000313" key="3">
    <source>
        <dbReference type="Proteomes" id="UP000185657"/>
    </source>
</evidence>
<accession>A0A162SY86</accession>
<evidence type="ECO:0000313" key="2">
    <source>
        <dbReference type="EMBL" id="OAD41641.1"/>
    </source>
</evidence>
<reference evidence="1 4" key="2">
    <citation type="submission" date="2016-10" db="EMBL/GenBank/DDBJ databases">
        <title>Hydorgenophaga sp. LPB0072 isolated from gastropod.</title>
        <authorList>
            <person name="Kim E."/>
            <person name="Yi H."/>
        </authorList>
    </citation>
    <scope>NUCLEOTIDE SEQUENCE [LARGE SCALE GENOMIC DNA]</scope>
    <source>
        <strain evidence="1 4">LPB0072</strain>
    </source>
</reference>
<evidence type="ECO:0008006" key="5">
    <source>
        <dbReference type="Google" id="ProtNLM"/>
    </source>
</evidence>
<dbReference type="EMBL" id="CP017476">
    <property type="protein sequence ID" value="AOW13357.1"/>
    <property type="molecule type" value="Genomic_DNA"/>
</dbReference>
<protein>
    <recommendedName>
        <fullName evidence="5">CopG family transcriptional regulator</fullName>
    </recommendedName>
</protein>
<name>A0A162SY86_9BURK</name>
<dbReference type="EMBL" id="LVWD01000013">
    <property type="protein sequence ID" value="OAD41641.1"/>
    <property type="molecule type" value="Genomic_DNA"/>
</dbReference>
<reference evidence="2 3" key="1">
    <citation type="submission" date="2016-02" db="EMBL/GenBank/DDBJ databases">
        <title>Draft genome sequence of Hydrogenophaga sp. LPB0072.</title>
        <authorList>
            <person name="Shin S.-K."/>
            <person name="Yi H."/>
        </authorList>
    </citation>
    <scope>NUCLEOTIDE SEQUENCE [LARGE SCALE GENOMIC DNA]</scope>
    <source>
        <strain evidence="2 3">LPB0072</strain>
    </source>
</reference>
<sequence>MFFVMSLPQPPLRSQASKRLDLLLAQSIKLAIEQRLPEVSEAILCALEAHAKTTADTTQVDAAYLRATRAIRRGDR</sequence>
<dbReference type="Proteomes" id="UP000185680">
    <property type="component" value="Chromosome"/>
</dbReference>
<keyword evidence="3" id="KW-1185">Reference proteome</keyword>
<dbReference type="Proteomes" id="UP000185657">
    <property type="component" value="Unassembled WGS sequence"/>
</dbReference>
<evidence type="ECO:0000313" key="4">
    <source>
        <dbReference type="Proteomes" id="UP000185680"/>
    </source>
</evidence>
<evidence type="ECO:0000313" key="1">
    <source>
        <dbReference type="EMBL" id="AOW13357.1"/>
    </source>
</evidence>
<proteinExistence type="predicted"/>